<evidence type="ECO:0000313" key="1">
    <source>
        <dbReference type="EMBL" id="QHT87155.1"/>
    </source>
</evidence>
<protein>
    <submittedName>
        <fullName evidence="1">Uncharacterized protein</fullName>
    </submittedName>
</protein>
<sequence length="85" mass="9434">MPTRVLEFKGITSELNNVLAAIENNGGKIKDVSKSETKSGTFYMIVYEAPEHRINGIIEAAKTHVPEQYRRSGLHYGGNAKTLKN</sequence>
<dbReference type="AlphaFoldDB" id="A0A6C0I437"/>
<dbReference type="EMBL" id="MN740084">
    <property type="protein sequence ID" value="QHT87155.1"/>
    <property type="molecule type" value="Genomic_DNA"/>
</dbReference>
<name>A0A6C0I437_9ZZZZ</name>
<accession>A0A6C0I437</accession>
<organism evidence="1">
    <name type="scientific">viral metagenome</name>
    <dbReference type="NCBI Taxonomy" id="1070528"/>
    <lineage>
        <taxon>unclassified sequences</taxon>
        <taxon>metagenomes</taxon>
        <taxon>organismal metagenomes</taxon>
    </lineage>
</organism>
<proteinExistence type="predicted"/>
<reference evidence="1" key="1">
    <citation type="journal article" date="2020" name="Nature">
        <title>Giant virus diversity and host interactions through global metagenomics.</title>
        <authorList>
            <person name="Schulz F."/>
            <person name="Roux S."/>
            <person name="Paez-Espino D."/>
            <person name="Jungbluth S."/>
            <person name="Walsh D.A."/>
            <person name="Denef V.J."/>
            <person name="McMahon K.D."/>
            <person name="Konstantinidis K.T."/>
            <person name="Eloe-Fadrosh E.A."/>
            <person name="Kyrpides N.C."/>
            <person name="Woyke T."/>
        </authorList>
    </citation>
    <scope>NUCLEOTIDE SEQUENCE</scope>
    <source>
        <strain evidence="1">GVMAG-M-3300023184-190</strain>
    </source>
</reference>